<proteinExistence type="predicted"/>
<dbReference type="VEuPathDB" id="CryptoDB:Vbra_22098"/>
<accession>A0A0G4GBJ1</accession>
<name>A0A0G4GBJ1_VITBC</name>
<gene>
    <name evidence="2" type="ORF">Vbra_22098</name>
</gene>
<sequence length="211" mass="22398">MLKDPAAIVLPSMSLVQLRQVLKDKRIKRLLASPPPPKAKAASKKRCRPDKGDDVGGVCDGEGEGAADGGKQQGPIAIKTIQEVLGCEIVLKAEYEKVPEVPLPASAAIMDPILAFLQDATTATTASPASTQQTTLPVATQAAVQQQPQPNKDADTLHTYDLVELTFSCEIGAGSGPLLLQRTLTVWAGFCLYSLHRAMLLALQYEVGGVR</sequence>
<feature type="region of interest" description="Disordered" evidence="1">
    <location>
        <begin position="31"/>
        <end position="53"/>
    </location>
</feature>
<protein>
    <submittedName>
        <fullName evidence="2">Uncharacterized protein</fullName>
    </submittedName>
</protein>
<dbReference type="EMBL" id="CDMY01000612">
    <property type="protein sequence ID" value="CEM26048.1"/>
    <property type="molecule type" value="Genomic_DNA"/>
</dbReference>
<organism evidence="2 3">
    <name type="scientific">Vitrella brassicaformis (strain CCMP3155)</name>
    <dbReference type="NCBI Taxonomy" id="1169540"/>
    <lineage>
        <taxon>Eukaryota</taxon>
        <taxon>Sar</taxon>
        <taxon>Alveolata</taxon>
        <taxon>Colpodellida</taxon>
        <taxon>Vitrellaceae</taxon>
        <taxon>Vitrella</taxon>
    </lineage>
</organism>
<evidence type="ECO:0000313" key="2">
    <source>
        <dbReference type="EMBL" id="CEM26048.1"/>
    </source>
</evidence>
<reference evidence="2 3" key="1">
    <citation type="submission" date="2014-11" db="EMBL/GenBank/DDBJ databases">
        <authorList>
            <person name="Zhu J."/>
            <person name="Qi W."/>
            <person name="Song R."/>
        </authorList>
    </citation>
    <scope>NUCLEOTIDE SEQUENCE [LARGE SCALE GENOMIC DNA]</scope>
</reference>
<dbReference type="AlphaFoldDB" id="A0A0G4GBJ1"/>
<dbReference type="Proteomes" id="UP000041254">
    <property type="component" value="Unassembled WGS sequence"/>
</dbReference>
<evidence type="ECO:0000313" key="3">
    <source>
        <dbReference type="Proteomes" id="UP000041254"/>
    </source>
</evidence>
<evidence type="ECO:0000256" key="1">
    <source>
        <dbReference type="SAM" id="MobiDB-lite"/>
    </source>
</evidence>
<keyword evidence="3" id="KW-1185">Reference proteome</keyword>
<dbReference type="InParanoid" id="A0A0G4GBJ1"/>